<protein>
    <submittedName>
        <fullName evidence="1">Uncharacterized protein</fullName>
    </submittedName>
</protein>
<gene>
    <name evidence="1" type="ORF">MNBD_NITROSPIRAE03-1160</name>
</gene>
<sequence length="24" mass="2799">MTTGVKDYYEVLEVSKDAHQDEIK</sequence>
<evidence type="ECO:0000313" key="1">
    <source>
        <dbReference type="EMBL" id="VAX34098.1"/>
    </source>
</evidence>
<proteinExistence type="predicted"/>
<organism evidence="1">
    <name type="scientific">hydrothermal vent metagenome</name>
    <dbReference type="NCBI Taxonomy" id="652676"/>
    <lineage>
        <taxon>unclassified sequences</taxon>
        <taxon>metagenomes</taxon>
        <taxon>ecological metagenomes</taxon>
    </lineage>
</organism>
<dbReference type="InterPro" id="IPR036869">
    <property type="entry name" value="J_dom_sf"/>
</dbReference>
<dbReference type="SUPFAM" id="SSF46565">
    <property type="entry name" value="Chaperone J-domain"/>
    <property type="match status" value="1"/>
</dbReference>
<name>A0A3B1DDN3_9ZZZZ</name>
<feature type="non-terminal residue" evidence="1">
    <location>
        <position position="24"/>
    </location>
</feature>
<dbReference type="AlphaFoldDB" id="A0A3B1DDN3"/>
<dbReference type="EMBL" id="UOGI01000253">
    <property type="protein sequence ID" value="VAX34098.1"/>
    <property type="molecule type" value="Genomic_DNA"/>
</dbReference>
<accession>A0A3B1DDN3</accession>
<reference evidence="1" key="1">
    <citation type="submission" date="2018-06" db="EMBL/GenBank/DDBJ databases">
        <authorList>
            <person name="Zhirakovskaya E."/>
        </authorList>
    </citation>
    <scope>NUCLEOTIDE SEQUENCE</scope>
</reference>